<dbReference type="SUPFAM" id="SSF49562">
    <property type="entry name" value="C2 domain (Calcium/lipid-binding domain, CaLB)"/>
    <property type="match status" value="1"/>
</dbReference>
<dbReference type="Proteomes" id="UP001141552">
    <property type="component" value="Unassembled WGS sequence"/>
</dbReference>
<name>A0A9Q0F4C9_9ROSI</name>
<keyword evidence="4" id="KW-1185">Reference proteome</keyword>
<evidence type="ECO:0000259" key="2">
    <source>
        <dbReference type="Pfam" id="PF00168"/>
    </source>
</evidence>
<dbReference type="AlphaFoldDB" id="A0A9Q0F4C9"/>
<dbReference type="InterPro" id="IPR035892">
    <property type="entry name" value="C2_domain_sf"/>
</dbReference>
<accession>A0A9Q0F4C9</accession>
<reference evidence="3" key="1">
    <citation type="submission" date="2022-02" db="EMBL/GenBank/DDBJ databases">
        <authorList>
            <person name="Henning P.M."/>
            <person name="McCubbin A.G."/>
            <person name="Shore J.S."/>
        </authorList>
    </citation>
    <scope>NUCLEOTIDE SEQUENCE</scope>
    <source>
        <strain evidence="3">F60SS</strain>
        <tissue evidence="3">Leaves</tissue>
    </source>
</reference>
<reference evidence="3" key="2">
    <citation type="journal article" date="2023" name="Plants (Basel)">
        <title>Annotation of the Turnera subulata (Passifloraceae) Draft Genome Reveals the S-Locus Evolved after the Divergence of Turneroideae from Passifloroideae in a Stepwise Manner.</title>
        <authorList>
            <person name="Henning P.M."/>
            <person name="Roalson E.H."/>
            <person name="Mir W."/>
            <person name="McCubbin A.G."/>
            <person name="Shore J.S."/>
        </authorList>
    </citation>
    <scope>NUCLEOTIDE SEQUENCE</scope>
    <source>
        <strain evidence="3">F60SS</strain>
    </source>
</reference>
<dbReference type="Gene3D" id="2.60.40.150">
    <property type="entry name" value="C2 domain"/>
    <property type="match status" value="1"/>
</dbReference>
<sequence length="262" mass="29864">MVSASPSGRYRVLQVELRSADLVTKKLDEPYYVTLWIQPDRKLQSEVRRSSSGSKAAACCVWEGQKFVFSIPENFCRDDKSSPALHFNIHRARKYFRNSLVGSAQCDLKSLFADAVAQVEEQKKIESEEKGPVYDDDRRGTEGEDLLKDPRYDNMYQEDNVNKDDDDDVTDEGNPDGEVIQEPELRASATLQVSKGPEAKGTLSLDGIVWKNYINSNAKWRNVAMAYDEFMLNKVVQAKDKRKIPHCLCFAGDLPQEEERER</sequence>
<organism evidence="3 4">
    <name type="scientific">Turnera subulata</name>
    <dbReference type="NCBI Taxonomy" id="218843"/>
    <lineage>
        <taxon>Eukaryota</taxon>
        <taxon>Viridiplantae</taxon>
        <taxon>Streptophyta</taxon>
        <taxon>Embryophyta</taxon>
        <taxon>Tracheophyta</taxon>
        <taxon>Spermatophyta</taxon>
        <taxon>Magnoliopsida</taxon>
        <taxon>eudicotyledons</taxon>
        <taxon>Gunneridae</taxon>
        <taxon>Pentapetalae</taxon>
        <taxon>rosids</taxon>
        <taxon>fabids</taxon>
        <taxon>Malpighiales</taxon>
        <taxon>Passifloraceae</taxon>
        <taxon>Turnera</taxon>
    </lineage>
</organism>
<dbReference type="EMBL" id="JAKUCV010007180">
    <property type="protein sequence ID" value="KAJ4824457.1"/>
    <property type="molecule type" value="Genomic_DNA"/>
</dbReference>
<feature type="region of interest" description="Disordered" evidence="1">
    <location>
        <begin position="122"/>
        <end position="178"/>
    </location>
</feature>
<feature type="domain" description="C2" evidence="2">
    <location>
        <begin position="15"/>
        <end position="115"/>
    </location>
</feature>
<evidence type="ECO:0000313" key="4">
    <source>
        <dbReference type="Proteomes" id="UP001141552"/>
    </source>
</evidence>
<feature type="compositionally biased region" description="Acidic residues" evidence="1">
    <location>
        <begin position="164"/>
        <end position="178"/>
    </location>
</feature>
<feature type="compositionally biased region" description="Basic and acidic residues" evidence="1">
    <location>
        <begin position="122"/>
        <end position="152"/>
    </location>
</feature>
<dbReference type="InterPro" id="IPR000008">
    <property type="entry name" value="C2_dom"/>
</dbReference>
<protein>
    <recommendedName>
        <fullName evidence="2">C2 domain-containing protein</fullName>
    </recommendedName>
</protein>
<evidence type="ECO:0000313" key="3">
    <source>
        <dbReference type="EMBL" id="KAJ4824457.1"/>
    </source>
</evidence>
<dbReference type="Pfam" id="PF00168">
    <property type="entry name" value="C2"/>
    <property type="match status" value="1"/>
</dbReference>
<proteinExistence type="predicted"/>
<dbReference type="OrthoDB" id="1746472at2759"/>
<evidence type="ECO:0000256" key="1">
    <source>
        <dbReference type="SAM" id="MobiDB-lite"/>
    </source>
</evidence>
<gene>
    <name evidence="3" type="ORF">Tsubulata_026814</name>
</gene>
<comment type="caution">
    <text evidence="3">The sequence shown here is derived from an EMBL/GenBank/DDBJ whole genome shotgun (WGS) entry which is preliminary data.</text>
</comment>